<dbReference type="PANTHER" id="PTHR39579">
    <property type="entry name" value="INNER MEMBRANE PROTEIN YHCB"/>
    <property type="match status" value="1"/>
</dbReference>
<protein>
    <recommendedName>
        <fullName evidence="11">Z-ring associated protein G</fullName>
    </recommendedName>
    <alternativeName>
        <fullName evidence="12">Cell division protein ZapG</fullName>
    </alternativeName>
</protein>
<evidence type="ECO:0000256" key="2">
    <source>
        <dbReference type="ARBA" id="ARBA00022475"/>
    </source>
</evidence>
<dbReference type="OrthoDB" id="7068713at2"/>
<evidence type="ECO:0000256" key="6">
    <source>
        <dbReference type="ARBA" id="ARBA00022960"/>
    </source>
</evidence>
<organism evidence="15 16">
    <name type="scientific">Kineobactrum sediminis</name>
    <dbReference type="NCBI Taxonomy" id="1905677"/>
    <lineage>
        <taxon>Bacteria</taxon>
        <taxon>Pseudomonadati</taxon>
        <taxon>Pseudomonadota</taxon>
        <taxon>Gammaproteobacteria</taxon>
        <taxon>Cellvibrionales</taxon>
        <taxon>Halieaceae</taxon>
        <taxon>Kineobactrum</taxon>
    </lineage>
</organism>
<dbReference type="RefSeq" id="WP_101520520.1">
    <property type="nucleotide sequence ID" value="NZ_PKLZ01000003.1"/>
</dbReference>
<keyword evidence="9" id="KW-0131">Cell cycle</keyword>
<evidence type="ECO:0000256" key="4">
    <source>
        <dbReference type="ARBA" id="ARBA00022618"/>
    </source>
</evidence>
<dbReference type="InterPro" id="IPR009386">
    <property type="entry name" value="ZapG-like"/>
</dbReference>
<feature type="compositionally biased region" description="Basic and acidic residues" evidence="14">
    <location>
        <begin position="128"/>
        <end position="155"/>
    </location>
</feature>
<evidence type="ECO:0000256" key="9">
    <source>
        <dbReference type="ARBA" id="ARBA00023306"/>
    </source>
</evidence>
<keyword evidence="5" id="KW-0812">Transmembrane</keyword>
<dbReference type="PANTHER" id="PTHR39579:SF1">
    <property type="entry name" value="INNER MEMBRANE PROTEIN YHCB"/>
    <property type="match status" value="1"/>
</dbReference>
<accession>A0A2N5Y3F6</accession>
<name>A0A2N5Y3F6_9GAMM</name>
<evidence type="ECO:0000313" key="15">
    <source>
        <dbReference type="EMBL" id="PLW82920.1"/>
    </source>
</evidence>
<evidence type="ECO:0000256" key="14">
    <source>
        <dbReference type="SAM" id="MobiDB-lite"/>
    </source>
</evidence>
<feature type="coiled-coil region" evidence="13">
    <location>
        <begin position="29"/>
        <end position="63"/>
    </location>
</feature>
<evidence type="ECO:0000256" key="10">
    <source>
        <dbReference type="ARBA" id="ARBA00035657"/>
    </source>
</evidence>
<keyword evidence="7" id="KW-1133">Transmembrane helix</keyword>
<evidence type="ECO:0000313" key="16">
    <source>
        <dbReference type="Proteomes" id="UP000234845"/>
    </source>
</evidence>
<feature type="region of interest" description="Disordered" evidence="14">
    <location>
        <begin position="120"/>
        <end position="155"/>
    </location>
</feature>
<evidence type="ECO:0000256" key="1">
    <source>
        <dbReference type="ARBA" id="ARBA00004377"/>
    </source>
</evidence>
<keyword evidence="13" id="KW-0175">Coiled coil</keyword>
<keyword evidence="2" id="KW-1003">Cell membrane</keyword>
<evidence type="ECO:0000256" key="7">
    <source>
        <dbReference type="ARBA" id="ARBA00022989"/>
    </source>
</evidence>
<dbReference type="Proteomes" id="UP000234845">
    <property type="component" value="Unassembled WGS sequence"/>
</dbReference>
<keyword evidence="8" id="KW-0472">Membrane</keyword>
<comment type="caution">
    <text evidence="15">The sequence shown here is derived from an EMBL/GenBank/DDBJ whole genome shotgun (WGS) entry which is preliminary data.</text>
</comment>
<evidence type="ECO:0000256" key="12">
    <source>
        <dbReference type="ARBA" id="ARBA00035727"/>
    </source>
</evidence>
<comment type="subcellular location">
    <subcellularLocation>
        <location evidence="1">Cell inner membrane</location>
        <topology evidence="1">Single-pass membrane protein</topology>
    </subcellularLocation>
</comment>
<keyword evidence="4" id="KW-0132">Cell division</keyword>
<dbReference type="EMBL" id="PKLZ01000003">
    <property type="protein sequence ID" value="PLW82920.1"/>
    <property type="molecule type" value="Genomic_DNA"/>
</dbReference>
<reference evidence="16" key="1">
    <citation type="submission" date="2017-11" db="EMBL/GenBank/DDBJ databases">
        <title>The draft genome sequence of Chromatocurvus sp. F02.</title>
        <authorList>
            <person name="Du Z.-J."/>
            <person name="Chang Y.-Q."/>
        </authorList>
    </citation>
    <scope>NUCLEOTIDE SEQUENCE [LARGE SCALE GENOMIC DNA]</scope>
    <source>
        <strain evidence="16">F02</strain>
    </source>
</reference>
<dbReference type="GO" id="GO:0005886">
    <property type="term" value="C:plasma membrane"/>
    <property type="evidence" value="ECO:0007669"/>
    <property type="project" value="UniProtKB-SubCell"/>
</dbReference>
<gene>
    <name evidence="15" type="ORF">CWI75_05630</name>
</gene>
<keyword evidence="16" id="KW-1185">Reference proteome</keyword>
<evidence type="ECO:0000256" key="5">
    <source>
        <dbReference type="ARBA" id="ARBA00022692"/>
    </source>
</evidence>
<evidence type="ECO:0000256" key="11">
    <source>
        <dbReference type="ARBA" id="ARBA00035703"/>
    </source>
</evidence>
<evidence type="ECO:0000256" key="8">
    <source>
        <dbReference type="ARBA" id="ARBA00023136"/>
    </source>
</evidence>
<keyword evidence="3" id="KW-0997">Cell inner membrane</keyword>
<dbReference type="AlphaFoldDB" id="A0A2N5Y3F6"/>
<dbReference type="GO" id="GO:0008360">
    <property type="term" value="P:regulation of cell shape"/>
    <property type="evidence" value="ECO:0007669"/>
    <property type="project" value="UniProtKB-KW"/>
</dbReference>
<comment type="similarity">
    <text evidence="10">Belongs to the ZapG family.</text>
</comment>
<keyword evidence="6" id="KW-0133">Cell shape</keyword>
<sequence>MYSLTILVATGIIALAAGSAIGLLLGKRLSASTKSLRETERELDRLKQDKRAYEEEVVEHFTQAASLLNNLTDSYRNVHNHLASGAANLCQERGPVSLAMLESRNSDGEIPAHLAQIKPPLDYAPKTSPEEKGMLNEEFGIDRQHKPLEARTAND</sequence>
<proteinExistence type="inferred from homology"/>
<dbReference type="GO" id="GO:0051301">
    <property type="term" value="P:cell division"/>
    <property type="evidence" value="ECO:0007669"/>
    <property type="project" value="UniProtKB-KW"/>
</dbReference>
<dbReference type="Pfam" id="PF06295">
    <property type="entry name" value="ZapG-like"/>
    <property type="match status" value="1"/>
</dbReference>
<evidence type="ECO:0000256" key="13">
    <source>
        <dbReference type="SAM" id="Coils"/>
    </source>
</evidence>
<evidence type="ECO:0000256" key="3">
    <source>
        <dbReference type="ARBA" id="ARBA00022519"/>
    </source>
</evidence>